<organism evidence="2 3">
    <name type="scientific">Defluviicoccus vanus</name>
    <dbReference type="NCBI Taxonomy" id="111831"/>
    <lineage>
        <taxon>Bacteria</taxon>
        <taxon>Pseudomonadati</taxon>
        <taxon>Pseudomonadota</taxon>
        <taxon>Alphaproteobacteria</taxon>
        <taxon>Rhodospirillales</taxon>
        <taxon>Rhodospirillaceae</taxon>
        <taxon>Defluviicoccus</taxon>
    </lineage>
</organism>
<accession>A0A7H1N471</accession>
<protein>
    <recommendedName>
        <fullName evidence="4">DUF5666 domain-containing protein</fullName>
    </recommendedName>
</protein>
<evidence type="ECO:0000256" key="1">
    <source>
        <dbReference type="SAM" id="SignalP"/>
    </source>
</evidence>
<feature type="chain" id="PRO_5028907421" description="DUF5666 domain-containing protein" evidence="1">
    <location>
        <begin position="26"/>
        <end position="205"/>
    </location>
</feature>
<dbReference type="KEGG" id="dvn:HQ394_15680"/>
<dbReference type="PROSITE" id="PS51257">
    <property type="entry name" value="PROKAR_LIPOPROTEIN"/>
    <property type="match status" value="1"/>
</dbReference>
<evidence type="ECO:0000313" key="2">
    <source>
        <dbReference type="EMBL" id="QNT70507.1"/>
    </source>
</evidence>
<evidence type="ECO:0008006" key="4">
    <source>
        <dbReference type="Google" id="ProtNLM"/>
    </source>
</evidence>
<keyword evidence="3" id="KW-1185">Reference proteome</keyword>
<evidence type="ECO:0000313" key="3">
    <source>
        <dbReference type="Proteomes" id="UP000516369"/>
    </source>
</evidence>
<sequence length="205" mass="21443">MKAALSSLKGLITAGALLLTLSACAGDGSAGTPASTAAAASPAASESQVLAEEQGELETVIEAIDPTARTLTLRTAQGQTTTMKLAPNVDMARIRQGDTLLIGIRQTVSARVLPPGSAVLGASRKAGVAPKEEPGAWSQQLVLVNEITAIDLAANTTTVQGADRQPRTIEVKTPEMQQRLRSLKVGDLLELTFTEVFTSRIKRKQ</sequence>
<proteinExistence type="predicted"/>
<dbReference type="Proteomes" id="UP000516369">
    <property type="component" value="Chromosome"/>
</dbReference>
<feature type="signal peptide" evidence="1">
    <location>
        <begin position="1"/>
        <end position="25"/>
    </location>
</feature>
<dbReference type="AlphaFoldDB" id="A0A7H1N471"/>
<dbReference type="EMBL" id="CP053923">
    <property type="protein sequence ID" value="QNT70507.1"/>
    <property type="molecule type" value="Genomic_DNA"/>
</dbReference>
<reference evidence="2 3" key="1">
    <citation type="submission" date="2020-05" db="EMBL/GenBank/DDBJ databases">
        <title>Complete closed genome sequence of Defluviicoccus vanus.</title>
        <authorList>
            <person name="Bessarab I."/>
            <person name="Arumugam K."/>
            <person name="Maszenan A.M."/>
            <person name="Seviour R.J."/>
            <person name="Williams R.B."/>
        </authorList>
    </citation>
    <scope>NUCLEOTIDE SEQUENCE [LARGE SCALE GENOMIC DNA]</scope>
    <source>
        <strain evidence="2 3">Ben 114</strain>
    </source>
</reference>
<name>A0A7H1N471_9PROT</name>
<keyword evidence="1" id="KW-0732">Signal</keyword>
<dbReference type="RefSeq" id="WP_190260985.1">
    <property type="nucleotide sequence ID" value="NZ_CP053923.1"/>
</dbReference>
<gene>
    <name evidence="2" type="ORF">HQ394_15680</name>
</gene>